<feature type="compositionally biased region" description="Low complexity" evidence="1">
    <location>
        <begin position="239"/>
        <end position="248"/>
    </location>
</feature>
<proteinExistence type="predicted"/>
<dbReference type="EMBL" id="JAACJM010000181">
    <property type="protein sequence ID" value="KAF5339935.1"/>
    <property type="molecule type" value="Genomic_DNA"/>
</dbReference>
<dbReference type="OrthoDB" id="74314at2759"/>
<reference evidence="3 4" key="1">
    <citation type="journal article" date="2020" name="ISME J.">
        <title>Uncovering the hidden diversity of litter-decomposition mechanisms in mushroom-forming fungi.</title>
        <authorList>
            <person name="Floudas D."/>
            <person name="Bentzer J."/>
            <person name="Ahren D."/>
            <person name="Johansson T."/>
            <person name="Persson P."/>
            <person name="Tunlid A."/>
        </authorList>
    </citation>
    <scope>NUCLEOTIDE SEQUENCE [LARGE SCALE GENOMIC DNA]</scope>
    <source>
        <strain evidence="3 4">CBS 291.85</strain>
    </source>
</reference>
<dbReference type="GO" id="GO:0016020">
    <property type="term" value="C:membrane"/>
    <property type="evidence" value="ECO:0007669"/>
    <property type="project" value="InterPro"/>
</dbReference>
<feature type="region of interest" description="Disordered" evidence="1">
    <location>
        <begin position="210"/>
        <end position="260"/>
    </location>
</feature>
<accession>A0A8H5CDX2</accession>
<feature type="compositionally biased region" description="Polar residues" evidence="1">
    <location>
        <begin position="159"/>
        <end position="170"/>
    </location>
</feature>
<name>A0A8H5CDX2_9AGAR</name>
<feature type="region of interest" description="Disordered" evidence="1">
    <location>
        <begin position="1"/>
        <end position="32"/>
    </location>
</feature>
<evidence type="ECO:0000259" key="2">
    <source>
        <dbReference type="SMART" id="SM00694"/>
    </source>
</evidence>
<feature type="compositionally biased region" description="Polar residues" evidence="1">
    <location>
        <begin position="21"/>
        <end position="32"/>
    </location>
</feature>
<feature type="compositionally biased region" description="Basic and acidic residues" evidence="1">
    <location>
        <begin position="358"/>
        <end position="369"/>
    </location>
</feature>
<feature type="compositionally biased region" description="Acidic residues" evidence="1">
    <location>
        <begin position="445"/>
        <end position="473"/>
    </location>
</feature>
<feature type="region of interest" description="Disordered" evidence="1">
    <location>
        <begin position="494"/>
        <end position="518"/>
    </location>
</feature>
<feature type="compositionally biased region" description="Polar residues" evidence="1">
    <location>
        <begin position="1"/>
        <end position="10"/>
    </location>
</feature>
<feature type="domain" description="Peroxin/Ferlin" evidence="2">
    <location>
        <begin position="568"/>
        <end position="601"/>
    </location>
</feature>
<feature type="compositionally biased region" description="Gly residues" evidence="1">
    <location>
        <begin position="371"/>
        <end position="381"/>
    </location>
</feature>
<dbReference type="AlphaFoldDB" id="A0A8H5CDX2"/>
<feature type="compositionally biased region" description="Low complexity" evidence="1">
    <location>
        <begin position="331"/>
        <end position="340"/>
    </location>
</feature>
<evidence type="ECO:0000313" key="3">
    <source>
        <dbReference type="EMBL" id="KAF5339935.1"/>
    </source>
</evidence>
<evidence type="ECO:0000313" key="4">
    <source>
        <dbReference type="Proteomes" id="UP000559256"/>
    </source>
</evidence>
<protein>
    <recommendedName>
        <fullName evidence="2">Peroxin/Ferlin domain-containing protein</fullName>
    </recommendedName>
</protein>
<feature type="compositionally biased region" description="Basic and acidic residues" evidence="1">
    <location>
        <begin position="508"/>
        <end position="518"/>
    </location>
</feature>
<gene>
    <name evidence="3" type="ORF">D9758_015020</name>
</gene>
<dbReference type="InterPro" id="IPR006614">
    <property type="entry name" value="Peroxin/Ferlin"/>
</dbReference>
<feature type="region of interest" description="Disordered" evidence="1">
    <location>
        <begin position="424"/>
        <end position="478"/>
    </location>
</feature>
<feature type="region of interest" description="Disordered" evidence="1">
    <location>
        <begin position="328"/>
        <end position="389"/>
    </location>
</feature>
<feature type="compositionally biased region" description="Basic and acidic residues" evidence="1">
    <location>
        <begin position="210"/>
        <end position="233"/>
    </location>
</feature>
<feature type="compositionally biased region" description="Low complexity" evidence="1">
    <location>
        <begin position="135"/>
        <end position="149"/>
    </location>
</feature>
<organism evidence="3 4">
    <name type="scientific">Tetrapyrgos nigripes</name>
    <dbReference type="NCBI Taxonomy" id="182062"/>
    <lineage>
        <taxon>Eukaryota</taxon>
        <taxon>Fungi</taxon>
        <taxon>Dikarya</taxon>
        <taxon>Basidiomycota</taxon>
        <taxon>Agaricomycotina</taxon>
        <taxon>Agaricomycetes</taxon>
        <taxon>Agaricomycetidae</taxon>
        <taxon>Agaricales</taxon>
        <taxon>Marasmiineae</taxon>
        <taxon>Marasmiaceae</taxon>
        <taxon>Tetrapyrgos</taxon>
    </lineage>
</organism>
<feature type="region of interest" description="Disordered" evidence="1">
    <location>
        <begin position="134"/>
        <end position="170"/>
    </location>
</feature>
<keyword evidence="4" id="KW-1185">Reference proteome</keyword>
<evidence type="ECO:0000256" key="1">
    <source>
        <dbReference type="SAM" id="MobiDB-lite"/>
    </source>
</evidence>
<dbReference type="SMART" id="SM00694">
    <property type="entry name" value="DysFC"/>
    <property type="match status" value="1"/>
</dbReference>
<sequence>MASRRFQPSSELPMDMVTLPNAHTNPPNSPSSRIVSKTIHHGQCIFTSFLLEGIGLINRLKSLTTFALSTNSLTDRIRNAELREVELWENERCDSQTAARFASVVANAGHDANASAPSIVPPSTSTSRIGRKLSESFTFSSSPSTSPSVKKAKKASKSNTNTHPARTQTQTRNALLETPAPLPPFALILPLPASAMGDLVEEGGIEATLELEKRERGREQKDPEQSEYKENQNQKRPSHSPSLSMSMLPPKPTFSSSSNYIQPTPVSISISPSTYPSPAISPEITQAIQTFKKGFSKSNLGIERAPWTRGRDGFGGTNPLGVGLGSGSGYSGNTSTSMGTGTSGGGRRRTMSTMSGAHGHDEYADEVKENSGGGSGYEAGPGPGPAALGPGMISSNLTFSLAPGWKFLETEDWRVDYDAGAGAGASSVGAFKTDKDKVSSPLSIDAEDGRDGDEDGDGDGEDGEDDGGEDEGDFGNRKSGRWLNITFKVGVRKRTRPIGPSHVRQARQSREERQEQWEQEQQERKRKLEISFFIVFGVSVNVDGGSGVGGVNDEDEDQGWMCGGDEDGFIYTNDAWQNPSPTPYPGSVTRRRRWVRRIWWDEREGEVILKL</sequence>
<comment type="caution">
    <text evidence="3">The sequence shown here is derived from an EMBL/GenBank/DDBJ whole genome shotgun (WGS) entry which is preliminary data.</text>
</comment>
<dbReference type="Proteomes" id="UP000559256">
    <property type="component" value="Unassembled WGS sequence"/>
</dbReference>